<accession>A0ABW3UI37</accession>
<evidence type="ECO:0000313" key="2">
    <source>
        <dbReference type="EMBL" id="MFD1220653.1"/>
    </source>
</evidence>
<dbReference type="Proteomes" id="UP001597180">
    <property type="component" value="Unassembled WGS sequence"/>
</dbReference>
<dbReference type="Gene3D" id="3.10.180.10">
    <property type="entry name" value="2,3-Dihydroxybiphenyl 1,2-Dioxygenase, domain 1"/>
    <property type="match status" value="1"/>
</dbReference>
<gene>
    <name evidence="2" type="ORF">ACFQ4B_11015</name>
</gene>
<proteinExistence type="predicted"/>
<sequence>MGEYLQATPIKPIVPAVFVYVTDVKKSVEWYCKVLGLPMPEKTREDIHIFDLSDSHCSNIFLKKRDDVNPLSEPIFSLTTPDNEATIQFLTELGVEIVSKNQDVINFKDLDGNILMACSI</sequence>
<evidence type="ECO:0000313" key="3">
    <source>
        <dbReference type="Proteomes" id="UP001597180"/>
    </source>
</evidence>
<protein>
    <submittedName>
        <fullName evidence="2">VOC family protein</fullName>
    </submittedName>
</protein>
<keyword evidence="3" id="KW-1185">Reference proteome</keyword>
<name>A0ABW3UI37_9BACL</name>
<dbReference type="CDD" id="cd06587">
    <property type="entry name" value="VOC"/>
    <property type="match status" value="1"/>
</dbReference>
<dbReference type="InterPro" id="IPR004360">
    <property type="entry name" value="Glyas_Fos-R_dOase_dom"/>
</dbReference>
<comment type="caution">
    <text evidence="2">The sequence shown here is derived from an EMBL/GenBank/DDBJ whole genome shotgun (WGS) entry which is preliminary data.</text>
</comment>
<organism evidence="2 3">
    <name type="scientific">Paenibacillus vulneris</name>
    <dbReference type="NCBI Taxonomy" id="1133364"/>
    <lineage>
        <taxon>Bacteria</taxon>
        <taxon>Bacillati</taxon>
        <taxon>Bacillota</taxon>
        <taxon>Bacilli</taxon>
        <taxon>Bacillales</taxon>
        <taxon>Paenibacillaceae</taxon>
        <taxon>Paenibacillus</taxon>
    </lineage>
</organism>
<dbReference type="EMBL" id="JBHTLU010000013">
    <property type="protein sequence ID" value="MFD1220653.1"/>
    <property type="molecule type" value="Genomic_DNA"/>
</dbReference>
<dbReference type="RefSeq" id="WP_345587241.1">
    <property type="nucleotide sequence ID" value="NZ_BAABJG010000006.1"/>
</dbReference>
<dbReference type="InterPro" id="IPR029068">
    <property type="entry name" value="Glyas_Bleomycin-R_OHBP_Dase"/>
</dbReference>
<reference evidence="3" key="1">
    <citation type="journal article" date="2019" name="Int. J. Syst. Evol. Microbiol.">
        <title>The Global Catalogue of Microorganisms (GCM) 10K type strain sequencing project: providing services to taxonomists for standard genome sequencing and annotation.</title>
        <authorList>
            <consortium name="The Broad Institute Genomics Platform"/>
            <consortium name="The Broad Institute Genome Sequencing Center for Infectious Disease"/>
            <person name="Wu L."/>
            <person name="Ma J."/>
        </authorList>
    </citation>
    <scope>NUCLEOTIDE SEQUENCE [LARGE SCALE GENOMIC DNA]</scope>
    <source>
        <strain evidence="3">CCUG 53270</strain>
    </source>
</reference>
<feature type="domain" description="Glyoxalase/fosfomycin resistance/dioxygenase" evidence="1">
    <location>
        <begin position="17"/>
        <end position="105"/>
    </location>
</feature>
<evidence type="ECO:0000259" key="1">
    <source>
        <dbReference type="Pfam" id="PF00903"/>
    </source>
</evidence>
<dbReference type="SUPFAM" id="SSF54593">
    <property type="entry name" value="Glyoxalase/Bleomycin resistance protein/Dihydroxybiphenyl dioxygenase"/>
    <property type="match status" value="1"/>
</dbReference>
<dbReference type="Pfam" id="PF00903">
    <property type="entry name" value="Glyoxalase"/>
    <property type="match status" value="1"/>
</dbReference>